<accession>A0A8I5R8J5</accession>
<feature type="region of interest" description="Disordered" evidence="3">
    <location>
        <begin position="144"/>
        <end position="165"/>
    </location>
</feature>
<dbReference type="Ensembl" id="ENSPANT00000063209.1">
    <property type="protein sequence ID" value="ENSPANP00000056408.1"/>
    <property type="gene ID" value="ENSPANG00000012503.3"/>
</dbReference>
<protein>
    <submittedName>
        <fullName evidence="4">Uncharacterized protein</fullName>
    </submittedName>
</protein>
<dbReference type="PANTHER" id="PTHR45418">
    <property type="entry name" value="CANCER/TESTIS ANTIGEN 55"/>
    <property type="match status" value="1"/>
</dbReference>
<evidence type="ECO:0000256" key="1">
    <source>
        <dbReference type="ARBA" id="ARBA00004496"/>
    </source>
</evidence>
<evidence type="ECO:0000313" key="5">
    <source>
        <dbReference type="Proteomes" id="UP000028761"/>
    </source>
</evidence>
<name>A0A8I5R8J5_PAPAN</name>
<dbReference type="Proteomes" id="UP000028761">
    <property type="component" value="Chromosome X"/>
</dbReference>
<sequence length="197" mass="22133">MIDESIFFSSDVVSGNVPLKVGQKVNVVVEDDKPLYGFRAIKVDVVPHPLNGNGPSDSKLRVLNGCVASISEDTIYISNIIYFPMDIFSEDFVPYKGDLLEVEYSTEPGISNIKATSVKPTRCIHVEEVISFRFLPSSVSDNPSFGENLRDQDSVGRNGNNRKYEEIHSLPTKEPLFLLKRQDLPKEIIRKLRRTST</sequence>
<dbReference type="AlphaFoldDB" id="A0A8I5R8J5"/>
<organism evidence="4 5">
    <name type="scientific">Papio anubis</name>
    <name type="common">Olive baboon</name>
    <dbReference type="NCBI Taxonomy" id="9555"/>
    <lineage>
        <taxon>Eukaryota</taxon>
        <taxon>Metazoa</taxon>
        <taxon>Chordata</taxon>
        <taxon>Craniata</taxon>
        <taxon>Vertebrata</taxon>
        <taxon>Euteleostomi</taxon>
        <taxon>Mammalia</taxon>
        <taxon>Eutheria</taxon>
        <taxon>Euarchontoglires</taxon>
        <taxon>Primates</taxon>
        <taxon>Haplorrhini</taxon>
        <taxon>Catarrhini</taxon>
        <taxon>Cercopithecidae</taxon>
        <taxon>Cercopithecinae</taxon>
        <taxon>Papio</taxon>
    </lineage>
</organism>
<evidence type="ECO:0000256" key="3">
    <source>
        <dbReference type="SAM" id="MobiDB-lite"/>
    </source>
</evidence>
<evidence type="ECO:0000313" key="4">
    <source>
        <dbReference type="Ensembl" id="ENSPANP00000056408.1"/>
    </source>
</evidence>
<evidence type="ECO:0000256" key="2">
    <source>
        <dbReference type="ARBA" id="ARBA00022490"/>
    </source>
</evidence>
<comment type="subcellular location">
    <subcellularLocation>
        <location evidence="1">Cytoplasm</location>
    </subcellularLocation>
</comment>
<reference evidence="4 5" key="1">
    <citation type="submission" date="2012-03" db="EMBL/GenBank/DDBJ databases">
        <title>Whole Genome Assembly of Papio anubis.</title>
        <authorList>
            <person name="Liu Y.L."/>
            <person name="Abraham K.A."/>
            <person name="Akbar H.A."/>
            <person name="Ali S.A."/>
            <person name="Anosike U.A."/>
            <person name="Aqrawi P.A."/>
            <person name="Arias F.A."/>
            <person name="Attaway T.A."/>
            <person name="Awwad R.A."/>
            <person name="Babu C.B."/>
            <person name="Bandaranaike D.B."/>
            <person name="Battles P.B."/>
            <person name="Bell A.B."/>
            <person name="Beltran B.B."/>
            <person name="Berhane-Mersha D.B."/>
            <person name="Bess C.B."/>
            <person name="Bickham C.B."/>
            <person name="Bolden T.B."/>
            <person name="Carter K.C."/>
            <person name="Chau D.C."/>
            <person name="Chavez A.C."/>
            <person name="Clerc-Blankenburg K.C."/>
            <person name="Coyle M.C."/>
            <person name="Dao M.D."/>
            <person name="Davila M.L.D."/>
            <person name="Davy-Carroll L.D."/>
            <person name="Denson S.D."/>
            <person name="Dinh H.D."/>
            <person name="Fernandez S.F."/>
            <person name="Fernando P.F."/>
            <person name="Forbes L.F."/>
            <person name="Francis C.F."/>
            <person name="Francisco L.F."/>
            <person name="Fu Q.F."/>
            <person name="Garcia-Iii R.G."/>
            <person name="Garrett T.G."/>
            <person name="Gross S.G."/>
            <person name="Gubbala S.G."/>
            <person name="Hirani K.H."/>
            <person name="Hogues M.H."/>
            <person name="Hollins B.H."/>
            <person name="Jackson L.J."/>
            <person name="Javaid M.J."/>
            <person name="Jhangiani S.J."/>
            <person name="Johnson A.J."/>
            <person name="Johnson B.J."/>
            <person name="Jones J.J."/>
            <person name="Joshi V.J."/>
            <person name="Kalu J.K."/>
            <person name="Khan N.K."/>
            <person name="Korchina V.K."/>
            <person name="Kovar C.K."/>
            <person name="Lago L.L."/>
            <person name="Lara F.L."/>
            <person name="Le T.-K.L."/>
            <person name="Lee S.L."/>
            <person name="Legall-Iii F.L."/>
            <person name="Lemon S.L."/>
            <person name="Liu J.L."/>
            <person name="Liu Y.-S.L."/>
            <person name="Liyanage D.L."/>
            <person name="Lopez J.L."/>
            <person name="Lorensuhewa L.L."/>
            <person name="Mata R.M."/>
            <person name="Mathew T.M."/>
            <person name="Mercado C.M."/>
            <person name="Mercado I.M."/>
            <person name="Morales K.M."/>
            <person name="Morgan M.M."/>
            <person name="Munidasa M.M."/>
            <person name="Ngo D.N."/>
            <person name="Nguyen L.N."/>
            <person name="Nguyen T.N."/>
            <person name="Nguyen N.N."/>
            <person name="Obregon M.O."/>
            <person name="Okwuonu G.O."/>
            <person name="Ongeri F.O."/>
            <person name="Onwere C.O."/>
            <person name="Osifeso I.O."/>
            <person name="Parra A.P."/>
            <person name="Patil S.P."/>
            <person name="Perez A.P."/>
            <person name="Perez Y.P."/>
            <person name="Pham C.P."/>
            <person name="Pu L.-L.P."/>
            <person name="Puazo M.P."/>
            <person name="Quiroz J.Q."/>
            <person name="Rouhana J.R."/>
            <person name="Ruiz M.R."/>
            <person name="Ruiz S.-J.R."/>
            <person name="Saada N.S."/>
            <person name="Santibanez J.S."/>
            <person name="Scheel M.S."/>
            <person name="Schneider B.S."/>
            <person name="Simmons D.S."/>
            <person name="Sisson I.S."/>
            <person name="Tang L.-Y.T."/>
            <person name="Thornton R.T."/>
            <person name="Tisius J.T."/>
            <person name="Toledanes G.T."/>
            <person name="Trejos Z.T."/>
            <person name="Usmani K.U."/>
            <person name="Varghese R.V."/>
            <person name="Vattathil S.V."/>
            <person name="Vee V.V."/>
            <person name="Walker D.W."/>
            <person name="Weissenberger G.W."/>
            <person name="White C.W."/>
            <person name="Williams A.W."/>
            <person name="Woodworth J.W."/>
            <person name="Wright R.W."/>
            <person name="Zhu Y.Z."/>
            <person name="Han Y.H."/>
            <person name="Newsham I.N."/>
            <person name="Nazareth L.N."/>
            <person name="Worley K.W."/>
            <person name="Muzny D.M."/>
            <person name="Rogers J.R."/>
            <person name="Gibbs R.G."/>
        </authorList>
    </citation>
    <scope>NUCLEOTIDE SEQUENCE [LARGE SCALE GENOMIC DNA]</scope>
</reference>
<proteinExistence type="predicted"/>
<dbReference type="GO" id="GO:0005737">
    <property type="term" value="C:cytoplasm"/>
    <property type="evidence" value="ECO:0007669"/>
    <property type="project" value="UniProtKB-SubCell"/>
</dbReference>
<reference evidence="4" key="2">
    <citation type="submission" date="2025-08" db="UniProtKB">
        <authorList>
            <consortium name="Ensembl"/>
        </authorList>
    </citation>
    <scope>IDENTIFICATION</scope>
</reference>
<reference evidence="4" key="3">
    <citation type="submission" date="2025-09" db="UniProtKB">
        <authorList>
            <consortium name="Ensembl"/>
        </authorList>
    </citation>
    <scope>IDENTIFICATION</scope>
</reference>
<dbReference type="GeneTree" id="ENSGT00940000163821"/>
<keyword evidence="5" id="KW-1185">Reference proteome</keyword>
<dbReference type="PANTHER" id="PTHR45418:SF1">
    <property type="entry name" value="CANCER_TESTIS ANTIGEN 55"/>
    <property type="match status" value="1"/>
</dbReference>
<keyword evidence="2" id="KW-0963">Cytoplasm</keyword>